<dbReference type="PROSITE" id="PS50888">
    <property type="entry name" value="BHLH"/>
    <property type="match status" value="1"/>
</dbReference>
<dbReference type="PANTHER" id="PTHR35254:SF1">
    <property type="entry name" value="STIMULATED BY RETINOIC ACID GENE 8 PROTEIN HOMOLOG"/>
    <property type="match status" value="1"/>
</dbReference>
<dbReference type="Pfam" id="PF23175">
    <property type="entry name" value="bHLH_STRA8"/>
    <property type="match status" value="1"/>
</dbReference>
<dbReference type="Gene3D" id="4.10.280.10">
    <property type="entry name" value="Helix-loop-helix DNA-binding domain"/>
    <property type="match status" value="1"/>
</dbReference>
<organism evidence="3 4">
    <name type="scientific">Huso huso</name>
    <name type="common">Beluga</name>
    <name type="synonym">Acipenser huso</name>
    <dbReference type="NCBI Taxonomy" id="61971"/>
    <lineage>
        <taxon>Eukaryota</taxon>
        <taxon>Metazoa</taxon>
        <taxon>Chordata</taxon>
        <taxon>Craniata</taxon>
        <taxon>Vertebrata</taxon>
        <taxon>Euteleostomi</taxon>
        <taxon>Actinopterygii</taxon>
        <taxon>Chondrostei</taxon>
        <taxon>Acipenseriformes</taxon>
        <taxon>Acipenseridae</taxon>
        <taxon>Huso</taxon>
    </lineage>
</organism>
<keyword evidence="4" id="KW-1185">Reference proteome</keyword>
<sequence length="290" mass="32130">MEGSASGSSPHRSGCDGGSCGAHLQLEDPQRERRRLLQARHRATLAGLFDNLREVVCPIANKAPTKWQVLRRAASYMQQQERRLSRLLRLKEVFQLNDGGPCSLEEVRQEYMSLYSDCSPKSTVKLVIEKGSATADLLRNDDREILDSNGDVTPSQSPISSPSIIEFEGYLYFYKQTLDLLVRKGVLTPEQTDLPVVSEAISGLWGTLPGDRKAIFQSCSQEQAPSTWQSSDMALPHCEGQLDSSEIKSQGASGSSGSTFEEELLQDAYDVVQKEMASVSGDRLIHNHFY</sequence>
<accession>A0ABR0ZDI6</accession>
<comment type="caution">
    <text evidence="3">The sequence shown here is derived from an EMBL/GenBank/DDBJ whole genome shotgun (WGS) entry which is preliminary data.</text>
</comment>
<protein>
    <submittedName>
        <fullName evidence="3">Stimulated by retinoic acid gene 8 protein-like</fullName>
    </submittedName>
</protein>
<dbReference type="InterPro" id="IPR036638">
    <property type="entry name" value="HLH_DNA-bd_sf"/>
</dbReference>
<proteinExistence type="predicted"/>
<name>A0ABR0ZDI6_HUSHU</name>
<dbReference type="PANTHER" id="PTHR35254">
    <property type="entry name" value="STIMULATED BY RETINOIC ACID GENE 8 PROTEIN HOMOLOG"/>
    <property type="match status" value="1"/>
</dbReference>
<reference evidence="3 4" key="1">
    <citation type="submission" date="2021-05" db="EMBL/GenBank/DDBJ databases">
        <authorList>
            <person name="Zahm M."/>
            <person name="Klopp C."/>
            <person name="Cabau C."/>
            <person name="Kuhl H."/>
            <person name="Suciu R."/>
            <person name="Ciorpac M."/>
            <person name="Holostenco D."/>
            <person name="Gessner J."/>
            <person name="Wuertz S."/>
            <person name="Hohne C."/>
            <person name="Stock M."/>
            <person name="Gislard M."/>
            <person name="Lluch J."/>
            <person name="Milhes M."/>
            <person name="Lampietro C."/>
            <person name="Lopez Roques C."/>
            <person name="Donnadieu C."/>
            <person name="Du K."/>
            <person name="Schartl M."/>
            <person name="Guiguen Y."/>
        </authorList>
    </citation>
    <scope>NUCLEOTIDE SEQUENCE [LARGE SCALE GENOMIC DNA]</scope>
    <source>
        <strain evidence="3">Hh-F2</strain>
        <tissue evidence="3">Blood</tissue>
    </source>
</reference>
<dbReference type="SMART" id="SM00353">
    <property type="entry name" value="HLH"/>
    <property type="match status" value="1"/>
</dbReference>
<evidence type="ECO:0000313" key="3">
    <source>
        <dbReference type="EMBL" id="KAK6482789.1"/>
    </source>
</evidence>
<dbReference type="Proteomes" id="UP001369086">
    <property type="component" value="Unassembled WGS sequence"/>
</dbReference>
<evidence type="ECO:0000256" key="1">
    <source>
        <dbReference type="SAM" id="MobiDB-lite"/>
    </source>
</evidence>
<feature type="region of interest" description="Disordered" evidence="1">
    <location>
        <begin position="1"/>
        <end position="23"/>
    </location>
</feature>
<dbReference type="SUPFAM" id="SSF47459">
    <property type="entry name" value="HLH, helix-loop-helix DNA-binding domain"/>
    <property type="match status" value="1"/>
</dbReference>
<dbReference type="EMBL" id="JAHFZB010000013">
    <property type="protein sequence ID" value="KAK6482789.1"/>
    <property type="molecule type" value="Genomic_DNA"/>
</dbReference>
<evidence type="ECO:0000313" key="4">
    <source>
        <dbReference type="Proteomes" id="UP001369086"/>
    </source>
</evidence>
<dbReference type="InterPro" id="IPR033537">
    <property type="entry name" value="Stra8"/>
</dbReference>
<evidence type="ECO:0000259" key="2">
    <source>
        <dbReference type="PROSITE" id="PS50888"/>
    </source>
</evidence>
<feature type="domain" description="BHLH" evidence="2">
    <location>
        <begin position="29"/>
        <end position="80"/>
    </location>
</feature>
<gene>
    <name evidence="3" type="ORF">HHUSO_G15881</name>
</gene>
<dbReference type="InterPro" id="IPR057021">
    <property type="entry name" value="bHLH_STRA8"/>
</dbReference>
<feature type="compositionally biased region" description="Polar residues" evidence="1">
    <location>
        <begin position="1"/>
        <end position="11"/>
    </location>
</feature>
<dbReference type="InterPro" id="IPR011598">
    <property type="entry name" value="bHLH_dom"/>
</dbReference>